<protein>
    <submittedName>
        <fullName evidence="2">SFRICE_025587</fullName>
    </submittedName>
</protein>
<name>A0A2H1VM08_SPOFR</name>
<evidence type="ECO:0000256" key="1">
    <source>
        <dbReference type="SAM" id="MobiDB-lite"/>
    </source>
</evidence>
<evidence type="ECO:0000313" key="2">
    <source>
        <dbReference type="EMBL" id="SOQ41284.1"/>
    </source>
</evidence>
<sequence>MATKYEKTKTQLVAIYKLEFYKNKNNWKLFKKNERAIKDDSRSQTPNSKLCDCSRLDQTYSVEDLRAGPEYDTEQSPLNKAFLDEPGGTEDEEAPDLLPAEFDLPEPATQCLFQHQWGDHDGMWRDIQQQDWCGAEAEGMPEELAYDHCDGPYHRDLWPPVCEVPHPALPPGVSTAELLRAADCCLQDTHYTTTELHDSLDESAEFARGAHAAPHSSELELRDCSHECVCVRDLCWRLSTVQLQRALAVHRAALAALLREAARRGQFTPSSSQPTVPLDVPVRDTDPPTPPDPVLGGSHRAGRGRGRLHLLNDNLVGFGRGRPFWM</sequence>
<feature type="region of interest" description="Disordered" evidence="1">
    <location>
        <begin position="67"/>
        <end position="94"/>
    </location>
</feature>
<gene>
    <name evidence="2" type="ORF">SFRICE_025587</name>
</gene>
<organism evidence="2">
    <name type="scientific">Spodoptera frugiperda</name>
    <name type="common">Fall armyworm</name>
    <dbReference type="NCBI Taxonomy" id="7108"/>
    <lineage>
        <taxon>Eukaryota</taxon>
        <taxon>Metazoa</taxon>
        <taxon>Ecdysozoa</taxon>
        <taxon>Arthropoda</taxon>
        <taxon>Hexapoda</taxon>
        <taxon>Insecta</taxon>
        <taxon>Pterygota</taxon>
        <taxon>Neoptera</taxon>
        <taxon>Endopterygota</taxon>
        <taxon>Lepidoptera</taxon>
        <taxon>Glossata</taxon>
        <taxon>Ditrysia</taxon>
        <taxon>Noctuoidea</taxon>
        <taxon>Noctuidae</taxon>
        <taxon>Amphipyrinae</taxon>
        <taxon>Spodoptera</taxon>
    </lineage>
</organism>
<reference evidence="2" key="1">
    <citation type="submission" date="2016-07" db="EMBL/GenBank/DDBJ databases">
        <authorList>
            <person name="Bretaudeau A."/>
        </authorList>
    </citation>
    <scope>NUCLEOTIDE SEQUENCE</scope>
    <source>
        <strain evidence="2">Rice</strain>
        <tissue evidence="2">Whole body</tissue>
    </source>
</reference>
<dbReference type="EMBL" id="ODYU01003028">
    <property type="protein sequence ID" value="SOQ41284.1"/>
    <property type="molecule type" value="Genomic_DNA"/>
</dbReference>
<feature type="region of interest" description="Disordered" evidence="1">
    <location>
        <begin position="264"/>
        <end position="303"/>
    </location>
</feature>
<proteinExistence type="predicted"/>
<dbReference type="AlphaFoldDB" id="A0A2H1VM08"/>
<accession>A0A2H1VM08</accession>